<dbReference type="EnsemblMetazoa" id="GPAI021873-RA">
    <property type="protein sequence ID" value="GPAI021873-PA"/>
    <property type="gene ID" value="GPAI021873"/>
</dbReference>
<dbReference type="AlphaFoldDB" id="A0A1A9ZQE3"/>
<evidence type="ECO:0000313" key="1">
    <source>
        <dbReference type="EnsemblMetazoa" id="GPAI021873-PA"/>
    </source>
</evidence>
<reference evidence="1" key="2">
    <citation type="submission" date="2020-05" db="UniProtKB">
        <authorList>
            <consortium name="EnsemblMetazoa"/>
        </authorList>
    </citation>
    <scope>IDENTIFICATION</scope>
    <source>
        <strain evidence="1">IAEA</strain>
    </source>
</reference>
<dbReference type="Proteomes" id="UP000092445">
    <property type="component" value="Unassembled WGS sequence"/>
</dbReference>
<organism evidence="1 2">
    <name type="scientific">Glossina pallidipes</name>
    <name type="common">Tsetse fly</name>
    <dbReference type="NCBI Taxonomy" id="7398"/>
    <lineage>
        <taxon>Eukaryota</taxon>
        <taxon>Metazoa</taxon>
        <taxon>Ecdysozoa</taxon>
        <taxon>Arthropoda</taxon>
        <taxon>Hexapoda</taxon>
        <taxon>Insecta</taxon>
        <taxon>Pterygota</taxon>
        <taxon>Neoptera</taxon>
        <taxon>Endopterygota</taxon>
        <taxon>Diptera</taxon>
        <taxon>Brachycera</taxon>
        <taxon>Muscomorpha</taxon>
        <taxon>Hippoboscoidea</taxon>
        <taxon>Glossinidae</taxon>
        <taxon>Glossina</taxon>
    </lineage>
</organism>
<sequence length="251" mass="28080">MIGEAVRQYKRLMRLYVVSSDSVLQRYLPLSLAGLAVFVAYKLEHLSCLCSLSSSSFSFNILLSLKTFLLPILLGRVCKYRSMLVPRLLRTLLRDEILEISDRVSGLANGAKPNQSSWIKSTGFGTSEALRNGGNGKCGLHWDRVEDCRDKMLFGIVKRGEGDLLTCGQLAFISKATAFRRCDDIDCFSEQSIFEFVSFAGGKGLFRVTVIMLLSKTLEMSHCMELSWLRLRILPASDDVLLELFSTPISL</sequence>
<reference evidence="2" key="1">
    <citation type="submission" date="2014-03" db="EMBL/GenBank/DDBJ databases">
        <authorList>
            <person name="Aksoy S."/>
            <person name="Warren W."/>
            <person name="Wilson R.K."/>
        </authorList>
    </citation>
    <scope>NUCLEOTIDE SEQUENCE [LARGE SCALE GENOMIC DNA]</scope>
    <source>
        <strain evidence="2">IAEA</strain>
    </source>
</reference>
<name>A0A1A9ZQE3_GLOPL</name>
<dbReference type="VEuPathDB" id="VectorBase:GPAI021873"/>
<accession>A0A1A9ZQE3</accession>
<protein>
    <submittedName>
        <fullName evidence="1">Uncharacterized protein</fullName>
    </submittedName>
</protein>
<proteinExistence type="predicted"/>
<keyword evidence="2" id="KW-1185">Reference proteome</keyword>
<evidence type="ECO:0000313" key="2">
    <source>
        <dbReference type="Proteomes" id="UP000092445"/>
    </source>
</evidence>